<dbReference type="InParanoid" id="A0A316YFF7"/>
<dbReference type="RefSeq" id="XP_025375147.1">
    <property type="nucleotide sequence ID" value="XM_025519362.1"/>
</dbReference>
<organism evidence="4 5">
    <name type="scientific">Acaromyces ingoldii</name>
    <dbReference type="NCBI Taxonomy" id="215250"/>
    <lineage>
        <taxon>Eukaryota</taxon>
        <taxon>Fungi</taxon>
        <taxon>Dikarya</taxon>
        <taxon>Basidiomycota</taxon>
        <taxon>Ustilaginomycotina</taxon>
        <taxon>Exobasidiomycetes</taxon>
        <taxon>Exobasidiales</taxon>
        <taxon>Cryptobasidiaceae</taxon>
        <taxon>Acaromyces</taxon>
    </lineage>
</organism>
<feature type="domain" description="NADP-dependent oxidoreductase" evidence="3">
    <location>
        <begin position="29"/>
        <end position="344"/>
    </location>
</feature>
<reference evidence="4 5" key="1">
    <citation type="journal article" date="2018" name="Mol. Biol. Evol.">
        <title>Broad Genomic Sampling Reveals a Smut Pathogenic Ancestry of the Fungal Clade Ustilaginomycotina.</title>
        <authorList>
            <person name="Kijpornyongpan T."/>
            <person name="Mondo S.J."/>
            <person name="Barry K."/>
            <person name="Sandor L."/>
            <person name="Lee J."/>
            <person name="Lipzen A."/>
            <person name="Pangilinan J."/>
            <person name="LaButti K."/>
            <person name="Hainaut M."/>
            <person name="Henrissat B."/>
            <person name="Grigoriev I.V."/>
            <person name="Spatafora J.W."/>
            <person name="Aime M.C."/>
        </authorList>
    </citation>
    <scope>NUCLEOTIDE SEQUENCE [LARGE SCALE GENOMIC DNA]</scope>
    <source>
        <strain evidence="4 5">MCA 4198</strain>
    </source>
</reference>
<evidence type="ECO:0000313" key="5">
    <source>
        <dbReference type="Proteomes" id="UP000245768"/>
    </source>
</evidence>
<dbReference type="PANTHER" id="PTHR43364">
    <property type="entry name" value="NADH-SPECIFIC METHYLGLYOXAL REDUCTASE-RELATED"/>
    <property type="match status" value="1"/>
</dbReference>
<dbReference type="Pfam" id="PF00248">
    <property type="entry name" value="Aldo_ket_red"/>
    <property type="match status" value="1"/>
</dbReference>
<protein>
    <submittedName>
        <fullName evidence="4">Aldo/keto reductase</fullName>
    </submittedName>
</protein>
<dbReference type="OrthoDB" id="48988at2759"/>
<evidence type="ECO:0000313" key="4">
    <source>
        <dbReference type="EMBL" id="PWN87949.1"/>
    </source>
</evidence>
<dbReference type="SUPFAM" id="SSF51430">
    <property type="entry name" value="NAD(P)-linked oxidoreductase"/>
    <property type="match status" value="1"/>
</dbReference>
<dbReference type="Proteomes" id="UP000245768">
    <property type="component" value="Unassembled WGS sequence"/>
</dbReference>
<dbReference type="InterPro" id="IPR050523">
    <property type="entry name" value="AKR_Detox_Biosynth"/>
</dbReference>
<comment type="similarity">
    <text evidence="2">Belongs to the aldo/keto reductase family. Aldo/keto reductase 2 subfamily.</text>
</comment>
<evidence type="ECO:0000259" key="3">
    <source>
        <dbReference type="Pfam" id="PF00248"/>
    </source>
</evidence>
<dbReference type="InterPro" id="IPR023210">
    <property type="entry name" value="NADP_OxRdtase_dom"/>
</dbReference>
<gene>
    <name evidence="4" type="ORF">FA10DRAFT_244981</name>
</gene>
<accession>A0A316YFF7</accession>
<keyword evidence="1" id="KW-0521">NADP</keyword>
<name>A0A316YFF7_9BASI</name>
<dbReference type="PANTHER" id="PTHR43364:SF7">
    <property type="entry name" value="NADP-DEPENDENT OXIDOREDUCTASE DOMAIN-CONTAINING PROTEIN-RELATED"/>
    <property type="match status" value="1"/>
</dbReference>
<sequence>MSYFEKVAARAPLDRHRVLSRTAGVRVSPLCLGGASLGDAWSKAGGAMGNGADETASFALLDAYFAQGGNFIDMANNYQDGESERILGAWMRARGNRDELVITSKYTSTFKFQQGPAAGVHISANFNGNAKKSLRLSLDHTLASLGTDYVDILYVHWWDWTTSVEEMMQALNREVQAGRVLYLGASDMPAWVVSSANAYARAHALAPFSVYEGLWSILQRDMERDIVPMCRVEGMAICPWGAVGRGKLRTEAEIEERIRTRGPLRGGAPQTDLEKRVSAGLDEMVKTDFDDKISITQLALAWLLAKYPYCVPIAGVTEKRHLESNMSAVSIRLTDAQMARIEALSPFEPGFPYSYIKHDPRESADQAQSSWLASCGELDWVHAERSINRLP</sequence>
<dbReference type="STRING" id="215250.A0A316YFF7"/>
<dbReference type="Gene3D" id="3.20.20.100">
    <property type="entry name" value="NADP-dependent oxidoreductase domain"/>
    <property type="match status" value="1"/>
</dbReference>
<dbReference type="AlphaFoldDB" id="A0A316YFF7"/>
<keyword evidence="5" id="KW-1185">Reference proteome</keyword>
<evidence type="ECO:0000256" key="2">
    <source>
        <dbReference type="ARBA" id="ARBA00038157"/>
    </source>
</evidence>
<proteinExistence type="inferred from homology"/>
<evidence type="ECO:0000256" key="1">
    <source>
        <dbReference type="ARBA" id="ARBA00022857"/>
    </source>
</evidence>
<dbReference type="GeneID" id="37041278"/>
<dbReference type="InterPro" id="IPR036812">
    <property type="entry name" value="NAD(P)_OxRdtase_dom_sf"/>
</dbReference>
<dbReference type="EMBL" id="KZ819639">
    <property type="protein sequence ID" value="PWN87949.1"/>
    <property type="molecule type" value="Genomic_DNA"/>
</dbReference>